<dbReference type="PANTHER" id="PTHR24359:SF37">
    <property type="entry name" value="PROTEIN KINASE DOMAIN-CONTAINING PROTEIN"/>
    <property type="match status" value="1"/>
</dbReference>
<evidence type="ECO:0000259" key="1">
    <source>
        <dbReference type="PROSITE" id="PS50011"/>
    </source>
</evidence>
<dbReference type="SMART" id="SM00220">
    <property type="entry name" value="S_TKc"/>
    <property type="match status" value="1"/>
</dbReference>
<evidence type="ECO:0000313" key="2">
    <source>
        <dbReference type="EMBL" id="KAF5578408.1"/>
    </source>
</evidence>
<dbReference type="EMBL" id="JAAOAR010000555">
    <property type="protein sequence ID" value="KAF5578408.1"/>
    <property type="molecule type" value="Genomic_DNA"/>
</dbReference>
<dbReference type="Gene3D" id="3.30.200.20">
    <property type="entry name" value="Phosphorylase Kinase, domain 1"/>
    <property type="match status" value="1"/>
</dbReference>
<keyword evidence="2" id="KW-0808">Transferase</keyword>
<dbReference type="Gene3D" id="1.10.510.10">
    <property type="entry name" value="Transferase(Phosphotransferase) domain 1"/>
    <property type="match status" value="1"/>
</dbReference>
<proteinExistence type="predicted"/>
<organism evidence="2 3">
    <name type="scientific">Fusarium pseudoanthophilum</name>
    <dbReference type="NCBI Taxonomy" id="48495"/>
    <lineage>
        <taxon>Eukaryota</taxon>
        <taxon>Fungi</taxon>
        <taxon>Dikarya</taxon>
        <taxon>Ascomycota</taxon>
        <taxon>Pezizomycotina</taxon>
        <taxon>Sordariomycetes</taxon>
        <taxon>Hypocreomycetidae</taxon>
        <taxon>Hypocreales</taxon>
        <taxon>Nectriaceae</taxon>
        <taxon>Fusarium</taxon>
        <taxon>Fusarium fujikuroi species complex</taxon>
    </lineage>
</organism>
<protein>
    <submittedName>
        <fullName evidence="2">Serine threonine kinase</fullName>
    </submittedName>
</protein>
<dbReference type="PROSITE" id="PS50011">
    <property type="entry name" value="PROTEIN_KINASE_DOM"/>
    <property type="match status" value="1"/>
</dbReference>
<feature type="domain" description="Protein kinase" evidence="1">
    <location>
        <begin position="176"/>
        <end position="524"/>
    </location>
</feature>
<dbReference type="AlphaFoldDB" id="A0A8H5NVF8"/>
<reference evidence="2 3" key="1">
    <citation type="submission" date="2020-05" db="EMBL/GenBank/DDBJ databases">
        <title>Identification and distribution of gene clusters putatively required for synthesis of sphingolipid metabolism inhibitors in phylogenetically diverse species of the filamentous fungus Fusarium.</title>
        <authorList>
            <person name="Kim H.-S."/>
            <person name="Busman M."/>
            <person name="Brown D.W."/>
            <person name="Divon H."/>
            <person name="Uhlig S."/>
            <person name="Proctor R.H."/>
        </authorList>
    </citation>
    <scope>NUCLEOTIDE SEQUENCE [LARGE SCALE GENOMIC DNA]</scope>
    <source>
        <strain evidence="2 3">NRRL 25211</strain>
    </source>
</reference>
<sequence length="524" mass="60437">MIQDSGADEILGASLKDRLEYALLPNGIRPQEQFLPAGSLESICSELTVFTELSRYFDRDEARQVTSYICDRTKPAKKIFAALVLISRIELIKPFQNAPFFDEDLPFTNNIEESELRSRWPGDQRSVLLTRSLRDIKAIRDFSLKQWCVNIPFFERGFDQIYGDLVFDSDTIMPWESAGQNIITGGYGYVQKVTIHKDHHSFETKHKGFALKTILPAKQHTRDIFKQELVAFRKVHPRPNLVELVSAFEISGKDQFMLLFPWAEGGTLSDLMNQSSKDLFTSLQLSPRDFVQWVTSQCRGLVEALGAIHQVNVVPRMDETSSGKDRSFGIHLDIKPANILYFSQETAKHALGVLKIADFGLAEFHSASSRTRKSRGSAYRCSQQYRSPEHDIGYIISRKVDIWALGCIFSELLTWMLLEYEGREEFRQARKQNALFSGDWNYFQDENDVEDNFFQRHIEMKRAKSFHRLLRAHPKFGYIKQTWAIRKEKASLDQANSPVGSKHFKQIPRLKPSVSQVRHLHYKI</sequence>
<dbReference type="Pfam" id="PF00069">
    <property type="entry name" value="Pkinase"/>
    <property type="match status" value="1"/>
</dbReference>
<dbReference type="SUPFAM" id="SSF56112">
    <property type="entry name" value="Protein kinase-like (PK-like)"/>
    <property type="match status" value="1"/>
</dbReference>
<dbReference type="InterPro" id="IPR011009">
    <property type="entry name" value="Kinase-like_dom_sf"/>
</dbReference>
<dbReference type="GO" id="GO:0004674">
    <property type="term" value="F:protein serine/threonine kinase activity"/>
    <property type="evidence" value="ECO:0007669"/>
    <property type="project" value="TreeGrafter"/>
</dbReference>
<dbReference type="PANTHER" id="PTHR24359">
    <property type="entry name" value="SERINE/THREONINE-PROTEIN KINASE SBK1"/>
    <property type="match status" value="1"/>
</dbReference>
<comment type="caution">
    <text evidence="2">The sequence shown here is derived from an EMBL/GenBank/DDBJ whole genome shotgun (WGS) entry which is preliminary data.</text>
</comment>
<accession>A0A8H5NVF8</accession>
<dbReference type="Proteomes" id="UP000544095">
    <property type="component" value="Unassembled WGS sequence"/>
</dbReference>
<dbReference type="InterPro" id="IPR000719">
    <property type="entry name" value="Prot_kinase_dom"/>
</dbReference>
<name>A0A8H5NVF8_9HYPO</name>
<keyword evidence="2" id="KW-0418">Kinase</keyword>
<keyword evidence="3" id="KW-1185">Reference proteome</keyword>
<dbReference type="CDD" id="cd00180">
    <property type="entry name" value="PKc"/>
    <property type="match status" value="1"/>
</dbReference>
<dbReference type="GO" id="GO:0005524">
    <property type="term" value="F:ATP binding"/>
    <property type="evidence" value="ECO:0007669"/>
    <property type="project" value="InterPro"/>
</dbReference>
<evidence type="ECO:0000313" key="3">
    <source>
        <dbReference type="Proteomes" id="UP000544095"/>
    </source>
</evidence>
<gene>
    <name evidence="2" type="ORF">FPANT_10016</name>
</gene>